<comment type="caution">
    <text evidence="2">The sequence shown here is derived from an EMBL/GenBank/DDBJ whole genome shotgun (WGS) entry which is preliminary data.</text>
</comment>
<reference evidence="2" key="1">
    <citation type="submission" date="2020-02" db="EMBL/GenBank/DDBJ databases">
        <title>Flavobacterium sp. genome.</title>
        <authorList>
            <person name="Jung H.S."/>
            <person name="Baek J.H."/>
            <person name="Jeon C.O."/>
        </authorList>
    </citation>
    <scope>NUCLEOTIDE SEQUENCE</scope>
    <source>
        <strain evidence="2">SE-s28</strain>
    </source>
</reference>
<evidence type="ECO:0000313" key="2">
    <source>
        <dbReference type="EMBL" id="NMH29648.1"/>
    </source>
</evidence>
<gene>
    <name evidence="2" type="ORF">G6047_16530</name>
</gene>
<accession>A0A972FVU4</accession>
<feature type="chain" id="PRO_5037086715" evidence="1">
    <location>
        <begin position="25"/>
        <end position="1062"/>
    </location>
</feature>
<dbReference type="Pfam" id="PF13585">
    <property type="entry name" value="CHU_C"/>
    <property type="match status" value="1"/>
</dbReference>
<feature type="signal peptide" evidence="1">
    <location>
        <begin position="1"/>
        <end position="24"/>
    </location>
</feature>
<evidence type="ECO:0000313" key="3">
    <source>
        <dbReference type="Proteomes" id="UP000712080"/>
    </source>
</evidence>
<proteinExistence type="predicted"/>
<dbReference type="RefSeq" id="WP_169528726.1">
    <property type="nucleotide sequence ID" value="NZ_JAAMPU010000108.1"/>
</dbReference>
<dbReference type="Proteomes" id="UP000712080">
    <property type="component" value="Unassembled WGS sequence"/>
</dbReference>
<keyword evidence="3" id="KW-1185">Reference proteome</keyword>
<sequence length="1062" mass="114562">MKTKITGLQSLLFVFMFFSLSVKAQLPAFTFTATHTNETCSGNACVNFTVSGTVTGATVLYSVYELPDLSNPLTTTSSASFCGLEAGSYTVFATQSLNGQSSTQQVDFEVENQIELLSYSLTNRSDGCGETGTIIVHALTGNPEFYEIISGPQILPQQASNELSGLTGGTYTVRVTDVCGEAVVQTYTFFPQPSSFSLLVTPEVESVDCDTSTINQSIAANSNLNYPIDIEYTITLPNGTVVQNSISDAQQDMFSLVLSENVLLDVGQTYSYTISASDSCGHTFSQTFSVTISGTTALIAPDISCEGTTASVLMALQAIVTEAPDAYDHDLPYALSEFPSHTFYMGMLPYGQYTVMAQNECGIWQELHLDVGPINSAPPVYSVQRGCGPGYASLFVGGTSGIIHIELASGPAEYASDYPIDMTALLNNETLRVAGLVTGSYMFHVTDLCESEFDLPITIEGLTVSDNSSVIPHCGSFDINLQYSDNNTSPITFWLQRYDAVTQEWGHPASGAAYVPGTAITAATGFQLTNTSINYNLVFPSGHFRVVSYRVMFSTDPVERNCLNTIFEFDFFGVPDIRNVYSFSCSSNLNDVIVEAVGMEPLTYRITSFDGSPMLVDNGNSGYFTGLAPGIYNFQVEDVCHNIVNQLYDISDPYPLTIGGEGLCENQMAQITVPSFSFLNYSWHKEGSGQELSNTATLEFPSYSADNLGTYYVHITASAPNSCLDITLEYTFEHITLVPFAGGDTEQSFCDAPDSIDLNSYLSGDFQNGGNWSAITPNITLDDNVWNSGTAATGNYTFRYSVSNDCGPTDEADIIIHILPAPPVPQLVASIQTCENGNIELNVAAIPGATYEWNGPLGFTSSEQNPTIENATVANSGIYSVQAFIGACPSEIATVNANVAALPELSISFGCRQDRMILDVESASADAMEFHWIGPDGFSANGESIDITGNLPGDYTVTGTNPQGCSTEATQHIATTLCRISAGISPNDDGDNDNFDLSGFGEIERVKIFNRYGMTVYEQAQYVDQWHGQDYNGNLLPSATYFYLITLASGEPKTGWVYLLHP</sequence>
<protein>
    <submittedName>
        <fullName evidence="2">Gliding motility-associated C-terminal domain-containing protein</fullName>
    </submittedName>
</protein>
<dbReference type="NCBIfam" id="TIGR04131">
    <property type="entry name" value="Bac_Flav_CTERM"/>
    <property type="match status" value="1"/>
</dbReference>
<organism evidence="2 3">
    <name type="scientific">Flavobacterium silvaticum</name>
    <dbReference type="NCBI Taxonomy" id="1852020"/>
    <lineage>
        <taxon>Bacteria</taxon>
        <taxon>Pseudomonadati</taxon>
        <taxon>Bacteroidota</taxon>
        <taxon>Flavobacteriia</taxon>
        <taxon>Flavobacteriales</taxon>
        <taxon>Flavobacteriaceae</taxon>
        <taxon>Flavobacterium</taxon>
    </lineage>
</organism>
<dbReference type="AlphaFoldDB" id="A0A972FVU4"/>
<dbReference type="Gene3D" id="2.60.40.10">
    <property type="entry name" value="Immunoglobulins"/>
    <property type="match status" value="2"/>
</dbReference>
<name>A0A972FVU4_9FLAO</name>
<evidence type="ECO:0000256" key="1">
    <source>
        <dbReference type="SAM" id="SignalP"/>
    </source>
</evidence>
<keyword evidence="1" id="KW-0732">Signal</keyword>
<dbReference type="EMBL" id="JAAMPU010000108">
    <property type="protein sequence ID" value="NMH29648.1"/>
    <property type="molecule type" value="Genomic_DNA"/>
</dbReference>
<dbReference type="InterPro" id="IPR026341">
    <property type="entry name" value="T9SS_type_B"/>
</dbReference>
<dbReference type="InterPro" id="IPR013783">
    <property type="entry name" value="Ig-like_fold"/>
</dbReference>